<name>A0A2T5I0X2_9PROT</name>
<feature type="compositionally biased region" description="Polar residues" evidence="1">
    <location>
        <begin position="15"/>
        <end position="25"/>
    </location>
</feature>
<dbReference type="EMBL" id="QAOI01000008">
    <property type="protein sequence ID" value="PTQ77453.1"/>
    <property type="molecule type" value="Genomic_DNA"/>
</dbReference>
<organism evidence="2 3">
    <name type="scientific">Nitrosomonas oligotropha</name>
    <dbReference type="NCBI Taxonomy" id="42354"/>
    <lineage>
        <taxon>Bacteria</taxon>
        <taxon>Pseudomonadati</taxon>
        <taxon>Pseudomonadota</taxon>
        <taxon>Betaproteobacteria</taxon>
        <taxon>Nitrosomonadales</taxon>
        <taxon>Nitrosomonadaceae</taxon>
        <taxon>Nitrosomonas</taxon>
    </lineage>
</organism>
<comment type="caution">
    <text evidence="2">The sequence shown here is derived from an EMBL/GenBank/DDBJ whole genome shotgun (WGS) entry which is preliminary data.</text>
</comment>
<dbReference type="AlphaFoldDB" id="A0A2T5I0X2"/>
<dbReference type="RefSeq" id="WP_107803024.1">
    <property type="nucleotide sequence ID" value="NZ_QAOI01000008.1"/>
</dbReference>
<dbReference type="Proteomes" id="UP000244128">
    <property type="component" value="Unassembled WGS sequence"/>
</dbReference>
<protein>
    <submittedName>
        <fullName evidence="2">Uncharacterized protein</fullName>
    </submittedName>
</protein>
<feature type="region of interest" description="Disordered" evidence="1">
    <location>
        <begin position="10"/>
        <end position="30"/>
    </location>
</feature>
<proteinExistence type="predicted"/>
<evidence type="ECO:0000256" key="1">
    <source>
        <dbReference type="SAM" id="MobiDB-lite"/>
    </source>
</evidence>
<accession>A0A2T5I0X2</accession>
<reference evidence="2 3" key="1">
    <citation type="submission" date="2018-04" db="EMBL/GenBank/DDBJ databases">
        <title>Active sludge and wastewater microbial communities from Klosterneuburg, Austria.</title>
        <authorList>
            <person name="Wagner M."/>
        </authorList>
    </citation>
    <scope>NUCLEOTIDE SEQUENCE [LARGE SCALE GENOMIC DNA]</scope>
    <source>
        <strain evidence="2 3">Nm49</strain>
    </source>
</reference>
<evidence type="ECO:0000313" key="2">
    <source>
        <dbReference type="EMBL" id="PTQ77453.1"/>
    </source>
</evidence>
<gene>
    <name evidence="2" type="ORF">C8R26_108100</name>
</gene>
<sequence length="221" mass="24194">MIDWDDLIRADNDAETSGNTPNSRACPTDYDGNHGKVGQLEANIQDDLDDSALLALPALLKNKGVGLERENNAPGEGVASDNFRAAKTYPVNPIAVTLLLTCCNKATISKEEILEAIWKLQTIPQSEQIKSWAILCQSYGINPHKAIRPFTEYRGTGTSCQGCKHISMELIPTDGRPVYRYVCGKQHHMLEALYIGERVLIAPESCNDYQTNATGAAQKSS</sequence>
<evidence type="ECO:0000313" key="3">
    <source>
        <dbReference type="Proteomes" id="UP000244128"/>
    </source>
</evidence>